<accession>A0A6V8N103</accession>
<dbReference type="SMART" id="SM00839">
    <property type="entry name" value="ELFV_dehydrog"/>
    <property type="match status" value="1"/>
</dbReference>
<evidence type="ECO:0000256" key="1">
    <source>
        <dbReference type="ARBA" id="ARBA00006382"/>
    </source>
</evidence>
<evidence type="ECO:0000313" key="7">
    <source>
        <dbReference type="Proteomes" id="UP000831485"/>
    </source>
</evidence>
<protein>
    <submittedName>
        <fullName evidence="4">Amino acid dehydrogenase</fullName>
    </submittedName>
    <submittedName>
        <fullName evidence="5">NAD-glutamate dehydrogenase</fullName>
    </submittedName>
</protein>
<dbReference type="Proteomes" id="UP000568888">
    <property type="component" value="Unassembled WGS sequence"/>
</dbReference>
<dbReference type="EMBL" id="CP096574">
    <property type="protein sequence ID" value="UPU34582.1"/>
    <property type="molecule type" value="Genomic_DNA"/>
</dbReference>
<proteinExistence type="inferred from homology"/>
<evidence type="ECO:0000313" key="5">
    <source>
        <dbReference type="EMBL" id="UPU34582.1"/>
    </source>
</evidence>
<evidence type="ECO:0000313" key="4">
    <source>
        <dbReference type="EMBL" id="GFO66040.1"/>
    </source>
</evidence>
<keyword evidence="7" id="KW-1185">Reference proteome</keyword>
<dbReference type="InterPro" id="IPR036291">
    <property type="entry name" value="NAD(P)-bd_dom_sf"/>
</dbReference>
<evidence type="ECO:0000256" key="2">
    <source>
        <dbReference type="ARBA" id="ARBA00023002"/>
    </source>
</evidence>
<reference evidence="5" key="3">
    <citation type="submission" date="2022-04" db="EMBL/GenBank/DDBJ databases">
        <authorList>
            <person name="Liu G."/>
        </authorList>
    </citation>
    <scope>NUCLEOTIDE SEQUENCE</scope>
    <source>
        <strain evidence="5">RG22</strain>
    </source>
</reference>
<dbReference type="AlphaFoldDB" id="A0A6V8N103"/>
<dbReference type="PANTHER" id="PTHR11606">
    <property type="entry name" value="GLUTAMATE DEHYDROGENASE"/>
    <property type="match status" value="1"/>
</dbReference>
<comment type="similarity">
    <text evidence="1">Belongs to the Glu/Leu/Phe/Val dehydrogenases family.</text>
</comment>
<dbReference type="InterPro" id="IPR046346">
    <property type="entry name" value="Aminoacid_DH-like_N_sf"/>
</dbReference>
<dbReference type="RefSeq" id="WP_183350647.1">
    <property type="nucleotide sequence ID" value="NZ_BLXY01000015.1"/>
</dbReference>
<reference evidence="4" key="2">
    <citation type="journal article" date="2021" name="Int. J. Syst. Evol. Microbiol.">
        <title>Geomonas silvestris sp. nov., Geomonas paludis sp. nov. and Geomonas limicola sp. nov., isolated from terrestrial environments, and emended description of the genus Geomonas.</title>
        <authorList>
            <person name="Itoh H."/>
            <person name="Xu Z."/>
            <person name="Masuda Y."/>
            <person name="Ushijima N."/>
            <person name="Hayakawa C."/>
            <person name="Shiratori Y."/>
            <person name="Senoo K."/>
        </authorList>
    </citation>
    <scope>NUCLEOTIDE SEQUENCE</scope>
    <source>
        <strain evidence="4">Red736</strain>
    </source>
</reference>
<organism evidence="4 6">
    <name type="scientific">Geomonas paludis</name>
    <dbReference type="NCBI Taxonomy" id="2740185"/>
    <lineage>
        <taxon>Bacteria</taxon>
        <taxon>Pseudomonadati</taxon>
        <taxon>Thermodesulfobacteriota</taxon>
        <taxon>Desulfuromonadia</taxon>
        <taxon>Geobacterales</taxon>
        <taxon>Geobacteraceae</taxon>
        <taxon>Geomonas</taxon>
    </lineage>
</organism>
<evidence type="ECO:0000259" key="3">
    <source>
        <dbReference type="SMART" id="SM00839"/>
    </source>
</evidence>
<feature type="domain" description="Glutamate/phenylalanine/leucine/valine/L-tryptophan dehydrogenase C-terminal" evidence="3">
    <location>
        <begin position="610"/>
        <end position="884"/>
    </location>
</feature>
<dbReference type="GO" id="GO:0004352">
    <property type="term" value="F:glutamate dehydrogenase (NAD+) activity"/>
    <property type="evidence" value="ECO:0007669"/>
    <property type="project" value="TreeGrafter"/>
</dbReference>
<dbReference type="Proteomes" id="UP000831485">
    <property type="component" value="Chromosome"/>
</dbReference>
<dbReference type="SUPFAM" id="SSF51735">
    <property type="entry name" value="NAD(P)-binding Rossmann-fold domains"/>
    <property type="match status" value="1"/>
</dbReference>
<name>A0A6V8N103_9BACT</name>
<dbReference type="Gene3D" id="3.40.50.720">
    <property type="entry name" value="NAD(P)-binding Rossmann-like Domain"/>
    <property type="match status" value="1"/>
</dbReference>
<reference evidence="6" key="1">
    <citation type="submission" date="2020-06" db="EMBL/GenBank/DDBJ databases">
        <title>Draft genomic sequecing of Geomonas sp. Red736.</title>
        <authorList>
            <person name="Itoh H."/>
            <person name="Xu Z.X."/>
            <person name="Ushijima N."/>
            <person name="Masuda Y."/>
            <person name="Shiratori Y."/>
            <person name="Senoo K."/>
        </authorList>
    </citation>
    <scope>NUCLEOTIDE SEQUENCE [LARGE SCALE GENOMIC DNA]</scope>
    <source>
        <strain evidence="6">Red736</strain>
    </source>
</reference>
<dbReference type="PANTHER" id="PTHR11606:SF39">
    <property type="entry name" value="GLUTAMATE_PHENYLALANINE_LEUCINE_VALINE_L-TRYPTOPHAN DEHYDROGENASE C-TERMINAL DOMAIN-CONTAINING PROTEIN"/>
    <property type="match status" value="1"/>
</dbReference>
<keyword evidence="2" id="KW-0560">Oxidoreductase</keyword>
<gene>
    <name evidence="4" type="ORF">GMPD_39590</name>
    <name evidence="5" type="ORF">M1B72_14130</name>
</gene>
<dbReference type="GO" id="GO:0006538">
    <property type="term" value="P:L-glutamate catabolic process"/>
    <property type="evidence" value="ECO:0007669"/>
    <property type="project" value="TreeGrafter"/>
</dbReference>
<dbReference type="EMBL" id="BLXY01000015">
    <property type="protein sequence ID" value="GFO66040.1"/>
    <property type="molecule type" value="Genomic_DNA"/>
</dbReference>
<sequence length="987" mass="112701">MTSKANVRRSVANELSENRKWLREQVNPYFFTSMQDEPEALLLLERELRSLKSNRRLILADRDKSLILARVNEPGSLYDSLRHFQDREISYAMITHSDGPMPGMNQALEIQRFEFDRKSNDDIKAWKDLQLPLGLMRKIAAELRATYPEFDMKEFDRLLKILWLNNESYVKVASPLRVAQVLQLLQKSSRSGGLYLHVEPTPDVKISRVHFAVANPPQKEFLLQLMEVFNRLDLGVNRAYCLTISNGIHPYFLGTFLVNRRSGEVLEPGSELYRRLQQELYNTQIVSTKSYTYREFVTNNVMAGEEASLVNAFIAFCHTNLAHNQPDRFGLDDVQNAFHAHPEMSLQLVKLFKARFDPAITESHPLYASIREETVRAVSDYNTGHRYLDEVRRAIYRCCLIFITHTLKTNFFVLEKQAFAFRLDPTYLTELGPAFTADLPQALPFRVTFFFSRFGFGYHIGFSDIARGGWRTVIARNMDDFITNSNTIFRENFVLAHTQHLKNKDIYEGGSKLVLILDSSDLQRGGERQMENWRLYKLQHGVTNAFLDIFVTDHGVARSPAVVDYYREDEPIELGPDENMHDSMIENIARISKRRGYILGIGIMSSKEVGINHKEYGVTSTGVVKFAEITMAELGIDIYRDPFSVKFTGGPNGDVAGNAMRILLERAPQVAIKLVLDGTAALCDPEGADRKELGRIVLQQDLDAFDPQALHPGGFLLYRSGSRRDGLRELYRKVSKTAEGLREEWISTDEFSRVYAGLPFTVKTDLFIPAGGRPETIDKDNWQNYLLPNGAPSAGAIVEGANSFITPEARVQLQKKGVIIMRDASANKCGVISSSYEIIANLLLTETEFMAHKERYVQDVLEILEQRAADEARLILKRRREQPGLLCTEISDALSGEINEQYATIYRFFQNRPQLCLQPIYRKAILAHLPKMLREEPKYAKRIRNLPQKYLFAILAAEIGSSLVYRGDREADFEATLKGHLMRMFGE</sequence>
<dbReference type="InterPro" id="IPR006096">
    <property type="entry name" value="Glu/Leu/Phe/Val/Trp_DH_C"/>
</dbReference>
<evidence type="ECO:0000313" key="6">
    <source>
        <dbReference type="Proteomes" id="UP000568888"/>
    </source>
</evidence>
<dbReference type="Pfam" id="PF00208">
    <property type="entry name" value="ELFV_dehydrog"/>
    <property type="match status" value="1"/>
</dbReference>
<dbReference type="SUPFAM" id="SSF53223">
    <property type="entry name" value="Aminoacid dehydrogenase-like, N-terminal domain"/>
    <property type="match status" value="1"/>
</dbReference>